<dbReference type="PROSITE" id="PS00018">
    <property type="entry name" value="EF_HAND_1"/>
    <property type="match status" value="2"/>
</dbReference>
<name>A0A916TF04_9HYPH</name>
<evidence type="ECO:0000256" key="1">
    <source>
        <dbReference type="SAM" id="SignalP"/>
    </source>
</evidence>
<protein>
    <recommendedName>
        <fullName evidence="2">EF-hand domain-containing protein</fullName>
    </recommendedName>
</protein>
<keyword evidence="4" id="KW-1185">Reference proteome</keyword>
<evidence type="ECO:0000259" key="2">
    <source>
        <dbReference type="PROSITE" id="PS50222"/>
    </source>
</evidence>
<reference evidence="3" key="1">
    <citation type="journal article" date="2014" name="Int. J. Syst. Evol. Microbiol.">
        <title>Complete genome sequence of Corynebacterium casei LMG S-19264T (=DSM 44701T), isolated from a smear-ripened cheese.</title>
        <authorList>
            <consortium name="US DOE Joint Genome Institute (JGI-PGF)"/>
            <person name="Walter F."/>
            <person name="Albersmeier A."/>
            <person name="Kalinowski J."/>
            <person name="Ruckert C."/>
        </authorList>
    </citation>
    <scope>NUCLEOTIDE SEQUENCE</scope>
    <source>
        <strain evidence="3">CGMCC 1.12426</strain>
    </source>
</reference>
<feature type="chain" id="PRO_5037483361" description="EF-hand domain-containing protein" evidence="1">
    <location>
        <begin position="25"/>
        <end position="102"/>
    </location>
</feature>
<accession>A0A916TF04</accession>
<dbReference type="InterPro" id="IPR018247">
    <property type="entry name" value="EF_Hand_1_Ca_BS"/>
</dbReference>
<dbReference type="SUPFAM" id="SSF47473">
    <property type="entry name" value="EF-hand"/>
    <property type="match status" value="1"/>
</dbReference>
<dbReference type="InterPro" id="IPR011992">
    <property type="entry name" value="EF-hand-dom_pair"/>
</dbReference>
<dbReference type="GO" id="GO:0005509">
    <property type="term" value="F:calcium ion binding"/>
    <property type="evidence" value="ECO:0007669"/>
    <property type="project" value="InterPro"/>
</dbReference>
<dbReference type="Pfam" id="PF13202">
    <property type="entry name" value="EF-hand_5"/>
    <property type="match status" value="2"/>
</dbReference>
<feature type="domain" description="EF-hand" evidence="2">
    <location>
        <begin position="70"/>
        <end position="102"/>
    </location>
</feature>
<dbReference type="PROSITE" id="PS50222">
    <property type="entry name" value="EF_HAND_2"/>
    <property type="match status" value="2"/>
</dbReference>
<dbReference type="AlphaFoldDB" id="A0A916TF04"/>
<dbReference type="Gene3D" id="1.10.238.10">
    <property type="entry name" value="EF-hand"/>
    <property type="match status" value="1"/>
</dbReference>
<sequence length="102" mass="10781">MNLVLKALAAAAVMVAGTSSFAMAETPRQKAQANYLASDANGDGALSFAEFKSFIDLNAQDGIGQSGLIKRTNRYAMAFERLDADRNGIISPAELQAAANQR</sequence>
<organism evidence="3 4">
    <name type="scientific">Roseibium aquae</name>
    <dbReference type="NCBI Taxonomy" id="1323746"/>
    <lineage>
        <taxon>Bacteria</taxon>
        <taxon>Pseudomonadati</taxon>
        <taxon>Pseudomonadota</taxon>
        <taxon>Alphaproteobacteria</taxon>
        <taxon>Hyphomicrobiales</taxon>
        <taxon>Stappiaceae</taxon>
        <taxon>Roseibium</taxon>
    </lineage>
</organism>
<evidence type="ECO:0000313" key="4">
    <source>
        <dbReference type="Proteomes" id="UP000605148"/>
    </source>
</evidence>
<comment type="caution">
    <text evidence="3">The sequence shown here is derived from an EMBL/GenBank/DDBJ whole genome shotgun (WGS) entry which is preliminary data.</text>
</comment>
<dbReference type="Proteomes" id="UP000605148">
    <property type="component" value="Unassembled WGS sequence"/>
</dbReference>
<gene>
    <name evidence="3" type="ORF">GCM10011316_12780</name>
</gene>
<feature type="domain" description="EF-hand" evidence="2">
    <location>
        <begin position="26"/>
        <end position="61"/>
    </location>
</feature>
<reference evidence="3" key="2">
    <citation type="submission" date="2020-09" db="EMBL/GenBank/DDBJ databases">
        <authorList>
            <person name="Sun Q."/>
            <person name="Zhou Y."/>
        </authorList>
    </citation>
    <scope>NUCLEOTIDE SEQUENCE</scope>
    <source>
        <strain evidence="3">CGMCC 1.12426</strain>
    </source>
</reference>
<proteinExistence type="predicted"/>
<dbReference type="RefSeq" id="WP_172972011.1">
    <property type="nucleotide sequence ID" value="NZ_BMFA01000003.1"/>
</dbReference>
<keyword evidence="1" id="KW-0732">Signal</keyword>
<feature type="signal peptide" evidence="1">
    <location>
        <begin position="1"/>
        <end position="24"/>
    </location>
</feature>
<evidence type="ECO:0000313" key="3">
    <source>
        <dbReference type="EMBL" id="GGB42318.1"/>
    </source>
</evidence>
<dbReference type="EMBL" id="BMFA01000003">
    <property type="protein sequence ID" value="GGB42318.1"/>
    <property type="molecule type" value="Genomic_DNA"/>
</dbReference>
<dbReference type="InterPro" id="IPR002048">
    <property type="entry name" value="EF_hand_dom"/>
</dbReference>